<keyword evidence="2" id="KW-1185">Reference proteome</keyword>
<gene>
    <name evidence="1" type="ORF">GCM10025866_26990</name>
</gene>
<protein>
    <recommendedName>
        <fullName evidence="3">Transposase</fullName>
    </recommendedName>
</protein>
<sequence length="102" mass="11324">MLVGAPWSRRSEASAHDLLTEVFHRYVTLRSGWEWQVPLDPPPFGGPSMRRNVDQALRWLADGSISVAGLADRFPPTEAARVYAALADGTTSRLTALFDWRG</sequence>
<evidence type="ECO:0008006" key="3">
    <source>
        <dbReference type="Google" id="ProtNLM"/>
    </source>
</evidence>
<reference evidence="2" key="1">
    <citation type="journal article" date="2019" name="Int. J. Syst. Evol. Microbiol.">
        <title>The Global Catalogue of Microorganisms (GCM) 10K type strain sequencing project: providing services to taxonomists for standard genome sequencing and annotation.</title>
        <authorList>
            <consortium name="The Broad Institute Genomics Platform"/>
            <consortium name="The Broad Institute Genome Sequencing Center for Infectious Disease"/>
            <person name="Wu L."/>
            <person name="Ma J."/>
        </authorList>
    </citation>
    <scope>NUCLEOTIDE SEQUENCE [LARGE SCALE GENOMIC DNA]</scope>
    <source>
        <strain evidence="2">NBRC 108725</strain>
    </source>
</reference>
<proteinExistence type="predicted"/>
<organism evidence="1 2">
    <name type="scientific">Naasia aerilata</name>
    <dbReference type="NCBI Taxonomy" id="1162966"/>
    <lineage>
        <taxon>Bacteria</taxon>
        <taxon>Bacillati</taxon>
        <taxon>Actinomycetota</taxon>
        <taxon>Actinomycetes</taxon>
        <taxon>Micrococcales</taxon>
        <taxon>Microbacteriaceae</taxon>
        <taxon>Naasia</taxon>
    </lineage>
</organism>
<dbReference type="EMBL" id="AP027731">
    <property type="protein sequence ID" value="BDZ46790.1"/>
    <property type="molecule type" value="Genomic_DNA"/>
</dbReference>
<evidence type="ECO:0000313" key="1">
    <source>
        <dbReference type="EMBL" id="BDZ46790.1"/>
    </source>
</evidence>
<accession>A0ABM8GEP5</accession>
<name>A0ABM8GEP5_9MICO</name>
<dbReference type="Proteomes" id="UP001321498">
    <property type="component" value="Chromosome"/>
</dbReference>
<evidence type="ECO:0000313" key="2">
    <source>
        <dbReference type="Proteomes" id="UP001321498"/>
    </source>
</evidence>